<proteinExistence type="predicted"/>
<feature type="region of interest" description="Disordered" evidence="1">
    <location>
        <begin position="188"/>
        <end position="208"/>
    </location>
</feature>
<sequence>MEAELIAAAASTLCGTVLGAVLTCWMTTSARRRAERESEAVGLRIQEDALIIAVEEVRGTVATASILHNGWQEPAHSGLLVATAWVGMAVRVRATGCTVRLSLASGFGSAAFVLARERRTAKRFTTGPRAHAVPCHGRRASDDASGHEGFAESVDELLVAVPRIEDNERLDRASDYFGPEVSAVLGPQQSRLRRRRSAADTECNAPRW</sequence>
<name>A0A7K3PMV3_9ACTN</name>
<dbReference type="EMBL" id="JAAGMA010000567">
    <property type="protein sequence ID" value="NEB11286.1"/>
    <property type="molecule type" value="Genomic_DNA"/>
</dbReference>
<evidence type="ECO:0000256" key="1">
    <source>
        <dbReference type="SAM" id="MobiDB-lite"/>
    </source>
</evidence>
<comment type="caution">
    <text evidence="2">The sequence shown here is derived from an EMBL/GenBank/DDBJ whole genome shotgun (WGS) entry which is preliminary data.</text>
</comment>
<gene>
    <name evidence="2" type="ORF">G3I32_21010</name>
</gene>
<dbReference type="RefSeq" id="WP_164246474.1">
    <property type="nucleotide sequence ID" value="NZ_JAAGMA010000567.1"/>
</dbReference>
<accession>A0A7K3PMV3</accession>
<dbReference type="Proteomes" id="UP000470446">
    <property type="component" value="Unassembled WGS sequence"/>
</dbReference>
<evidence type="ECO:0000313" key="3">
    <source>
        <dbReference type="Proteomes" id="UP000470446"/>
    </source>
</evidence>
<evidence type="ECO:0000313" key="2">
    <source>
        <dbReference type="EMBL" id="NEB11286.1"/>
    </source>
</evidence>
<organism evidence="2 3">
    <name type="scientific">Streptomyces coelicoflavus</name>
    <dbReference type="NCBI Taxonomy" id="285562"/>
    <lineage>
        <taxon>Bacteria</taxon>
        <taxon>Bacillati</taxon>
        <taxon>Actinomycetota</taxon>
        <taxon>Actinomycetes</taxon>
        <taxon>Kitasatosporales</taxon>
        <taxon>Streptomycetaceae</taxon>
        <taxon>Streptomyces</taxon>
    </lineage>
</organism>
<reference evidence="2 3" key="1">
    <citation type="submission" date="2020-01" db="EMBL/GenBank/DDBJ databases">
        <title>Insect and environment-associated Actinomycetes.</title>
        <authorList>
            <person name="Currrie C."/>
            <person name="Chevrette M."/>
            <person name="Carlson C."/>
            <person name="Stubbendieck R."/>
            <person name="Wendt-Pienkowski E."/>
        </authorList>
    </citation>
    <scope>NUCLEOTIDE SEQUENCE [LARGE SCALE GENOMIC DNA]</scope>
    <source>
        <strain evidence="2 3">SID14163</strain>
    </source>
</reference>
<dbReference type="AlphaFoldDB" id="A0A7K3PMV3"/>
<protein>
    <submittedName>
        <fullName evidence="2">Uncharacterized protein</fullName>
    </submittedName>
</protein>